<sequence length="164" mass="17679">MGSHSATIAWQDDGSFPTGRYSRAHEMRFDGGAVVRGSSSPHVVPLPFSDPAGVDPEEALIASASACHMLWFLNLAQEAGLHVTSYLDGAEGVMERVERGKHAITRIVLRPRIAFSGREPDPEELSALHHEAHERCFIANSLKSEIVVEAAAQAPAQAELMPGE</sequence>
<dbReference type="InterPro" id="IPR015946">
    <property type="entry name" value="KH_dom-like_a/b"/>
</dbReference>
<dbReference type="InterPro" id="IPR052707">
    <property type="entry name" value="OsmC_Ohr_Peroxiredoxin"/>
</dbReference>
<organism evidence="1">
    <name type="scientific">uncultured Sphingosinicella sp</name>
    <dbReference type="NCBI Taxonomy" id="478748"/>
    <lineage>
        <taxon>Bacteria</taxon>
        <taxon>Pseudomonadati</taxon>
        <taxon>Pseudomonadota</taxon>
        <taxon>Alphaproteobacteria</taxon>
        <taxon>Sphingomonadales</taxon>
        <taxon>Sphingosinicellaceae</taxon>
        <taxon>Sphingosinicella</taxon>
        <taxon>environmental samples</taxon>
    </lineage>
</organism>
<protein>
    <submittedName>
        <fullName evidence="1">OsmC/Ohr family protein</fullName>
    </submittedName>
</protein>
<dbReference type="InterPro" id="IPR036102">
    <property type="entry name" value="OsmC/Ohrsf"/>
</dbReference>
<dbReference type="Pfam" id="PF02566">
    <property type="entry name" value="OsmC"/>
    <property type="match status" value="1"/>
</dbReference>
<accession>A0A6J4U2Z2</accession>
<name>A0A6J4U2Z2_9SPHN</name>
<dbReference type="Gene3D" id="3.30.300.20">
    <property type="match status" value="1"/>
</dbReference>
<dbReference type="EMBL" id="CADCWD010000058">
    <property type="protein sequence ID" value="CAA9537971.1"/>
    <property type="molecule type" value="Genomic_DNA"/>
</dbReference>
<dbReference type="AlphaFoldDB" id="A0A6J4U2Z2"/>
<evidence type="ECO:0000313" key="1">
    <source>
        <dbReference type="EMBL" id="CAA9537971.1"/>
    </source>
</evidence>
<dbReference type="InterPro" id="IPR003718">
    <property type="entry name" value="OsmC/Ohr_fam"/>
</dbReference>
<dbReference type="SUPFAM" id="SSF82784">
    <property type="entry name" value="OsmC-like"/>
    <property type="match status" value="1"/>
</dbReference>
<gene>
    <name evidence="1" type="ORF">AVDCRST_MAG23-1618</name>
</gene>
<proteinExistence type="predicted"/>
<dbReference type="PANTHER" id="PTHR42830:SF2">
    <property type="entry name" value="OSMC_OHR FAMILY PROTEIN"/>
    <property type="match status" value="1"/>
</dbReference>
<reference evidence="1" key="1">
    <citation type="submission" date="2020-02" db="EMBL/GenBank/DDBJ databases">
        <authorList>
            <person name="Meier V. D."/>
        </authorList>
    </citation>
    <scope>NUCLEOTIDE SEQUENCE</scope>
    <source>
        <strain evidence="1">AVDCRST_MAG23</strain>
    </source>
</reference>
<dbReference type="PANTHER" id="PTHR42830">
    <property type="entry name" value="OSMOTICALLY INDUCIBLE FAMILY PROTEIN"/>
    <property type="match status" value="1"/>
</dbReference>